<proteinExistence type="predicted"/>
<dbReference type="EMBL" id="CP012831">
    <property type="protein sequence ID" value="ALI10870.1"/>
    <property type="molecule type" value="Genomic_DNA"/>
</dbReference>
<evidence type="ECO:0000259" key="1">
    <source>
        <dbReference type="PROSITE" id="PS51819"/>
    </source>
</evidence>
<reference evidence="2 3" key="2">
    <citation type="journal article" date="2018" name="Nature">
        <title>Mutant phenotypes for thousands of bacterial genes of unknown function.</title>
        <authorList>
            <person name="Price M.N."/>
            <person name="Wetmore K.M."/>
            <person name="Waters R.J."/>
            <person name="Callaghan M."/>
            <person name="Ray J."/>
            <person name="Liu H."/>
            <person name="Kuehl J.V."/>
            <person name="Melnyk R.A."/>
            <person name="Lamson J.S."/>
            <person name="Suh Y."/>
            <person name="Carlson H.K."/>
            <person name="Esquivel Z."/>
            <person name="Sadeeshkumar H."/>
            <person name="Chakraborty R."/>
            <person name="Zane G.M."/>
            <person name="Rubin B.E."/>
            <person name="Wall J.D."/>
            <person name="Visel A."/>
            <person name="Bristow J."/>
            <person name="Blow M.J."/>
            <person name="Arkin A.P."/>
            <person name="Deutschbauer A.M."/>
        </authorList>
    </citation>
    <scope>NUCLEOTIDE SEQUENCE [LARGE SCALE GENOMIC DNA]</scope>
    <source>
        <strain evidence="2 3">FW300-N2C3</strain>
    </source>
</reference>
<dbReference type="Proteomes" id="UP000059425">
    <property type="component" value="Chromosome"/>
</dbReference>
<dbReference type="RefSeq" id="WP_060742953.1">
    <property type="nucleotide sequence ID" value="NZ_CP012831.1"/>
</dbReference>
<accession>A0A0N9X6A8</accession>
<evidence type="ECO:0000313" key="3">
    <source>
        <dbReference type="Proteomes" id="UP000059425"/>
    </source>
</evidence>
<dbReference type="OrthoDB" id="9795618at2"/>
<dbReference type="InterPro" id="IPR029068">
    <property type="entry name" value="Glyas_Bleomycin-R_OHBP_Dase"/>
</dbReference>
<dbReference type="SUPFAM" id="SSF54593">
    <property type="entry name" value="Glyoxalase/Bleomycin resistance protein/Dihydroxybiphenyl dioxygenase"/>
    <property type="match status" value="1"/>
</dbReference>
<sequence>MPALPTINFTHSGVFCSDLDRMVDFYCRVLGFIVSDKGVASTGHRLFFMTQNPELHHQVVLFDGKPVDLPFNPINQLSFLLNSLDDLKAYYQFAKKSGIEGIAQVDHGNAWSIYFKDPEGNPVEMYVDTPFYTAQPCKEPLDLELPTEVILAQTEAMCIRRPGFQTRAQWMDSIRAKIEEQRVRIA</sequence>
<dbReference type="InterPro" id="IPR051332">
    <property type="entry name" value="Fosfomycin_Res_Enzymes"/>
</dbReference>
<dbReference type="GO" id="GO:0051213">
    <property type="term" value="F:dioxygenase activity"/>
    <property type="evidence" value="ECO:0007669"/>
    <property type="project" value="UniProtKB-KW"/>
</dbReference>
<dbReference type="Pfam" id="PF00903">
    <property type="entry name" value="Glyoxalase"/>
    <property type="match status" value="1"/>
</dbReference>
<keyword evidence="2" id="KW-0560">Oxidoreductase</keyword>
<organism evidence="2 3">
    <name type="scientific">Pseudomonas fluorescens</name>
    <dbReference type="NCBI Taxonomy" id="294"/>
    <lineage>
        <taxon>Bacteria</taxon>
        <taxon>Pseudomonadati</taxon>
        <taxon>Pseudomonadota</taxon>
        <taxon>Gammaproteobacteria</taxon>
        <taxon>Pseudomonadales</taxon>
        <taxon>Pseudomonadaceae</taxon>
        <taxon>Pseudomonas</taxon>
    </lineage>
</organism>
<name>A0A0N9X6A8_PSEFL</name>
<dbReference type="PANTHER" id="PTHR36113:SF3">
    <property type="entry name" value="SLL5075 PROTEIN"/>
    <property type="match status" value="1"/>
</dbReference>
<evidence type="ECO:0000313" key="2">
    <source>
        <dbReference type="EMBL" id="ALI10870.1"/>
    </source>
</evidence>
<dbReference type="InterPro" id="IPR037523">
    <property type="entry name" value="VOC_core"/>
</dbReference>
<dbReference type="InterPro" id="IPR004360">
    <property type="entry name" value="Glyas_Fos-R_dOase_dom"/>
</dbReference>
<protein>
    <submittedName>
        <fullName evidence="2">Ring-cleaving dioxygenase</fullName>
    </submittedName>
</protein>
<keyword evidence="2" id="KW-0223">Dioxygenase</keyword>
<reference evidence="3" key="1">
    <citation type="submission" date="2015-09" db="EMBL/GenBank/DDBJ databases">
        <title>Whole genome sequence of Pseudomonas fluorescens FW300-N2C3.</title>
        <authorList>
            <person name="Ray J."/>
            <person name="Melnyk R."/>
            <person name="Deutschbauer A."/>
        </authorList>
    </citation>
    <scope>NUCLEOTIDE SEQUENCE [LARGE SCALE GENOMIC DNA]</scope>
    <source>
        <strain evidence="3">FW300-N2C3</strain>
    </source>
</reference>
<feature type="domain" description="VOC" evidence="1">
    <location>
        <begin position="8"/>
        <end position="128"/>
    </location>
</feature>
<dbReference type="AlphaFoldDB" id="A0A0N9X6A8"/>
<gene>
    <name evidence="2" type="ORF">AO356_29970</name>
</gene>
<dbReference type="PANTHER" id="PTHR36113">
    <property type="entry name" value="LYASE, PUTATIVE-RELATED-RELATED"/>
    <property type="match status" value="1"/>
</dbReference>
<dbReference type="Gene3D" id="3.10.180.10">
    <property type="entry name" value="2,3-Dihydroxybiphenyl 1,2-Dioxygenase, domain 1"/>
    <property type="match status" value="1"/>
</dbReference>
<dbReference type="PROSITE" id="PS51819">
    <property type="entry name" value="VOC"/>
    <property type="match status" value="1"/>
</dbReference>